<dbReference type="EMBL" id="MQSV01000004">
    <property type="protein sequence ID" value="OKL47186.1"/>
    <property type="molecule type" value="Genomic_DNA"/>
</dbReference>
<dbReference type="STRING" id="1921764.BSR28_08200"/>
<evidence type="ECO:0000256" key="4">
    <source>
        <dbReference type="ARBA" id="ARBA00022670"/>
    </source>
</evidence>
<keyword evidence="5 11" id="KW-0812">Transmembrane</keyword>
<evidence type="ECO:0000259" key="12">
    <source>
        <dbReference type="Pfam" id="PF02163"/>
    </source>
</evidence>
<evidence type="ECO:0000256" key="7">
    <source>
        <dbReference type="ARBA" id="ARBA00022833"/>
    </source>
</evidence>
<dbReference type="CDD" id="cd23081">
    <property type="entry name" value="cpPDZ_EcRseP-like"/>
    <property type="match status" value="1"/>
</dbReference>
<dbReference type="AlphaFoldDB" id="A0A1Q5PKM8"/>
<accession>A0A1Q5PKM8</accession>
<keyword evidence="7" id="KW-0862">Zinc</keyword>
<evidence type="ECO:0000256" key="10">
    <source>
        <dbReference type="ARBA" id="ARBA00023136"/>
    </source>
</evidence>
<dbReference type="Gene3D" id="2.30.42.10">
    <property type="match status" value="1"/>
</dbReference>
<feature type="domain" description="Peptidase M50" evidence="12">
    <location>
        <begin position="10"/>
        <end position="370"/>
    </location>
</feature>
<dbReference type="SUPFAM" id="SSF50156">
    <property type="entry name" value="PDZ domain-like"/>
    <property type="match status" value="1"/>
</dbReference>
<dbReference type="InterPro" id="IPR041489">
    <property type="entry name" value="PDZ_6"/>
</dbReference>
<dbReference type="PANTHER" id="PTHR42837">
    <property type="entry name" value="REGULATOR OF SIGMA-E PROTEASE RSEP"/>
    <property type="match status" value="1"/>
</dbReference>
<feature type="transmembrane region" description="Helical" evidence="11">
    <location>
        <begin position="390"/>
        <end position="412"/>
    </location>
</feature>
<dbReference type="Proteomes" id="UP000186785">
    <property type="component" value="Unassembled WGS sequence"/>
</dbReference>
<dbReference type="PANTHER" id="PTHR42837:SF2">
    <property type="entry name" value="MEMBRANE METALLOPROTEASE ARASP2, CHLOROPLASTIC-RELATED"/>
    <property type="match status" value="1"/>
</dbReference>
<evidence type="ECO:0000256" key="3">
    <source>
        <dbReference type="ARBA" id="ARBA00007931"/>
    </source>
</evidence>
<name>A0A1Q5PKM8_9ACTO</name>
<dbReference type="OrthoDB" id="9782003at2"/>
<feature type="transmembrane region" description="Helical" evidence="11">
    <location>
        <begin position="128"/>
        <end position="152"/>
    </location>
</feature>
<dbReference type="InterPro" id="IPR004387">
    <property type="entry name" value="Pept_M50_Zn"/>
</dbReference>
<dbReference type="GO" id="GO:0016020">
    <property type="term" value="C:membrane"/>
    <property type="evidence" value="ECO:0007669"/>
    <property type="project" value="UniProtKB-SubCell"/>
</dbReference>
<dbReference type="GO" id="GO:0004222">
    <property type="term" value="F:metalloendopeptidase activity"/>
    <property type="evidence" value="ECO:0007669"/>
    <property type="project" value="InterPro"/>
</dbReference>
<keyword evidence="9" id="KW-0482">Metalloprotease</keyword>
<dbReference type="GO" id="GO:0006508">
    <property type="term" value="P:proteolysis"/>
    <property type="evidence" value="ECO:0007669"/>
    <property type="project" value="UniProtKB-KW"/>
</dbReference>
<evidence type="ECO:0000256" key="6">
    <source>
        <dbReference type="ARBA" id="ARBA00022801"/>
    </source>
</evidence>
<evidence type="ECO:0000256" key="9">
    <source>
        <dbReference type="ARBA" id="ARBA00023049"/>
    </source>
</evidence>
<dbReference type="RefSeq" id="WP_073709420.1">
    <property type="nucleotide sequence ID" value="NZ_MQSV01000004.1"/>
</dbReference>
<evidence type="ECO:0000313" key="15">
    <source>
        <dbReference type="Proteomes" id="UP000186785"/>
    </source>
</evidence>
<feature type="domain" description="PDZ" evidence="13">
    <location>
        <begin position="181"/>
        <end position="225"/>
    </location>
</feature>
<comment type="caution">
    <text evidence="14">The sequence shown here is derived from an EMBL/GenBank/DDBJ whole genome shotgun (WGS) entry which is preliminary data.</text>
</comment>
<dbReference type="InterPro" id="IPR036034">
    <property type="entry name" value="PDZ_sf"/>
</dbReference>
<protein>
    <recommendedName>
        <fullName evidence="16">PDZ domain-containing protein</fullName>
    </recommendedName>
</protein>
<feature type="transmembrane region" description="Helical" evidence="11">
    <location>
        <begin position="328"/>
        <end position="348"/>
    </location>
</feature>
<sequence length="415" mass="44319">MGQTIGILVLLIGLIFSVAIHEFGHLLPAKYFGAGVPEYAVGFGPTIWKRKIGTTTYHLKAILLGGYVRILGMLRPTPVNDRIVPEAANEAESGEQTAPKNAVEEARAESAKEIQAHPDLRPFYTLAWWQKVIVMAGGPITNLVLAVIFTVLSMGAIGMLKPIPVVSEVVACDTPTAACGASQAGIKPGDKILSVDGKTVSSWQNLVDQISAQPEGQELKVEVDRAGEHLSMSVPVKVKDGRSMIGIAPEIQRQRATAAEMSTMVSNQFTGTAKLIIRLPQTLWHRAGQIFGYYEQEKEVPVSVLGVVQMGAAVGGNQNPLVGPLDKLAAYLSILAALNMALFVFNLIPLLPLDGGHIVGALFEGARKAKRKLWGQNDLGAADVARLIPLSYGVMGILLLMTVILFVADIVAPVV</sequence>
<dbReference type="CDD" id="cd06163">
    <property type="entry name" value="S2P-M50_PDZ_RseP-like"/>
    <property type="match status" value="1"/>
</dbReference>
<organism evidence="14 15">
    <name type="scientific">Boudabousia liubingyangii</name>
    <dbReference type="NCBI Taxonomy" id="1921764"/>
    <lineage>
        <taxon>Bacteria</taxon>
        <taxon>Bacillati</taxon>
        <taxon>Actinomycetota</taxon>
        <taxon>Actinomycetes</taxon>
        <taxon>Actinomycetales</taxon>
        <taxon>Actinomycetaceae</taxon>
        <taxon>Boudabousia</taxon>
    </lineage>
</organism>
<evidence type="ECO:0000256" key="2">
    <source>
        <dbReference type="ARBA" id="ARBA00004141"/>
    </source>
</evidence>
<evidence type="ECO:0000256" key="11">
    <source>
        <dbReference type="SAM" id="Phobius"/>
    </source>
</evidence>
<dbReference type="InterPro" id="IPR008915">
    <property type="entry name" value="Peptidase_M50"/>
</dbReference>
<evidence type="ECO:0000256" key="1">
    <source>
        <dbReference type="ARBA" id="ARBA00001947"/>
    </source>
</evidence>
<evidence type="ECO:0000259" key="13">
    <source>
        <dbReference type="Pfam" id="PF17820"/>
    </source>
</evidence>
<proteinExistence type="inferred from homology"/>
<evidence type="ECO:0000313" key="14">
    <source>
        <dbReference type="EMBL" id="OKL47186.1"/>
    </source>
</evidence>
<reference evidence="14 15" key="1">
    <citation type="submission" date="2016-11" db="EMBL/GenBank/DDBJ databases">
        <title>Actinomyces gypaetusis sp. nov. isolated from the vulture Gypaetus barbatus in Qinghai Tibet Plateau China.</title>
        <authorList>
            <person name="Meng X."/>
        </authorList>
    </citation>
    <scope>NUCLEOTIDE SEQUENCE [LARGE SCALE GENOMIC DNA]</scope>
    <source>
        <strain evidence="14 15">VUL4_2</strain>
    </source>
</reference>
<keyword evidence="4" id="KW-0645">Protease</keyword>
<comment type="similarity">
    <text evidence="3">Belongs to the peptidase M50B family.</text>
</comment>
<keyword evidence="15" id="KW-1185">Reference proteome</keyword>
<gene>
    <name evidence="14" type="ORF">BSR29_06080</name>
</gene>
<keyword evidence="8 11" id="KW-1133">Transmembrane helix</keyword>
<evidence type="ECO:0000256" key="5">
    <source>
        <dbReference type="ARBA" id="ARBA00022692"/>
    </source>
</evidence>
<dbReference type="Pfam" id="PF17820">
    <property type="entry name" value="PDZ_6"/>
    <property type="match status" value="1"/>
</dbReference>
<evidence type="ECO:0000256" key="8">
    <source>
        <dbReference type="ARBA" id="ARBA00022989"/>
    </source>
</evidence>
<comment type="subcellular location">
    <subcellularLocation>
        <location evidence="2">Membrane</location>
        <topology evidence="2">Multi-pass membrane protein</topology>
    </subcellularLocation>
</comment>
<evidence type="ECO:0008006" key="16">
    <source>
        <dbReference type="Google" id="ProtNLM"/>
    </source>
</evidence>
<dbReference type="Pfam" id="PF02163">
    <property type="entry name" value="Peptidase_M50"/>
    <property type="match status" value="1"/>
</dbReference>
<keyword evidence="6" id="KW-0378">Hydrolase</keyword>
<comment type="cofactor">
    <cofactor evidence="1">
        <name>Zn(2+)</name>
        <dbReference type="ChEBI" id="CHEBI:29105"/>
    </cofactor>
</comment>
<keyword evidence="10 11" id="KW-0472">Membrane</keyword>